<dbReference type="InterPro" id="IPR054726">
    <property type="entry name" value="Ubiq_DUF569-assoc"/>
</dbReference>
<name>A0A835FBJ1_9POAL</name>
<proteinExistence type="predicted"/>
<reference evidence="2" key="1">
    <citation type="submission" date="2020-07" db="EMBL/GenBank/DDBJ databases">
        <title>Genome sequence and genetic diversity analysis of an under-domesticated orphan crop, white fonio (Digitaria exilis).</title>
        <authorList>
            <person name="Bennetzen J.L."/>
            <person name="Chen S."/>
            <person name="Ma X."/>
            <person name="Wang X."/>
            <person name="Yssel A.E.J."/>
            <person name="Chaluvadi S.R."/>
            <person name="Johnson M."/>
            <person name="Gangashetty P."/>
            <person name="Hamidou F."/>
            <person name="Sanogo M.D."/>
            <person name="Zwaenepoel A."/>
            <person name="Wallace J."/>
            <person name="Van De Peer Y."/>
            <person name="Van Deynze A."/>
        </authorList>
    </citation>
    <scope>NUCLEOTIDE SEQUENCE</scope>
    <source>
        <tissue evidence="2">Leaves</tissue>
    </source>
</reference>
<evidence type="ECO:0000259" key="1">
    <source>
        <dbReference type="Pfam" id="PF22932"/>
    </source>
</evidence>
<accession>A0A835FBJ1</accession>
<dbReference type="Pfam" id="PF22932">
    <property type="entry name" value="Ubiq_DUF_assoc"/>
    <property type="match status" value="1"/>
</dbReference>
<dbReference type="PANTHER" id="PTHR31205">
    <property type="entry name" value="ACTIN CROSS-LINKING PROTEIN (DUF569)"/>
    <property type="match status" value="1"/>
</dbReference>
<evidence type="ECO:0000313" key="2">
    <source>
        <dbReference type="EMBL" id="KAF8733129.1"/>
    </source>
</evidence>
<sequence length="370" mass="40957">MKYATGMFFVISCPGIMNTNLHLAAVFTGGQFNPGCYLSSPTLLPLAAAPLPTPPSSSAPAASSAARSHATYRLPPLCAGSSSSHEAMELFLDRAHLRLRSREDDTYHHADEDGWGVSGSPHRASLNTAWVVHLLRHVGATYVLLHGAAYGRYLALRYQPQLAPPQMQPQGHHLDYRTIQRVYDTPVQADVMWELRPAGDGSGDVRLRHAMYHAFVMPLWIVEAIPARQLPPDLPQQVPVSSPRTPCIVFSLLELLNVDIDVIFLNGVEHPVVLRRLIRYVRVDNSGIFNLPWRTFMLDGRSVVDLIGELVVILNVNYNEIRLCVRAGLYGRLTPLVINLPDSEETMDIVIFTTGSPAALELRHPDVDAE</sequence>
<dbReference type="Proteomes" id="UP000636709">
    <property type="component" value="Unassembled WGS sequence"/>
</dbReference>
<comment type="caution">
    <text evidence="2">The sequence shown here is derived from an EMBL/GenBank/DDBJ whole genome shotgun (WGS) entry which is preliminary data.</text>
</comment>
<dbReference type="PANTHER" id="PTHR31205:SF48">
    <property type="entry name" value="DUF569 DOMAIN-CONTAINING PROTEIN"/>
    <property type="match status" value="1"/>
</dbReference>
<gene>
    <name evidence="2" type="ORF">HU200_015501</name>
</gene>
<evidence type="ECO:0000313" key="3">
    <source>
        <dbReference type="Proteomes" id="UP000636709"/>
    </source>
</evidence>
<organism evidence="2 3">
    <name type="scientific">Digitaria exilis</name>
    <dbReference type="NCBI Taxonomy" id="1010633"/>
    <lineage>
        <taxon>Eukaryota</taxon>
        <taxon>Viridiplantae</taxon>
        <taxon>Streptophyta</taxon>
        <taxon>Embryophyta</taxon>
        <taxon>Tracheophyta</taxon>
        <taxon>Spermatophyta</taxon>
        <taxon>Magnoliopsida</taxon>
        <taxon>Liliopsida</taxon>
        <taxon>Poales</taxon>
        <taxon>Poaceae</taxon>
        <taxon>PACMAD clade</taxon>
        <taxon>Panicoideae</taxon>
        <taxon>Panicodae</taxon>
        <taxon>Paniceae</taxon>
        <taxon>Anthephorinae</taxon>
        <taxon>Digitaria</taxon>
    </lineage>
</organism>
<feature type="domain" description="DUF569" evidence="1">
    <location>
        <begin position="275"/>
        <end position="352"/>
    </location>
</feature>
<keyword evidence="3" id="KW-1185">Reference proteome</keyword>
<dbReference type="OrthoDB" id="693836at2759"/>
<dbReference type="AlphaFoldDB" id="A0A835FBJ1"/>
<dbReference type="EMBL" id="JACEFO010001603">
    <property type="protein sequence ID" value="KAF8733129.1"/>
    <property type="molecule type" value="Genomic_DNA"/>
</dbReference>
<protein>
    <recommendedName>
        <fullName evidence="1">DUF569 domain-containing protein</fullName>
    </recommendedName>
</protein>